<organism evidence="3 4">
    <name type="scientific">Blyttiomyces helicus</name>
    <dbReference type="NCBI Taxonomy" id="388810"/>
    <lineage>
        <taxon>Eukaryota</taxon>
        <taxon>Fungi</taxon>
        <taxon>Fungi incertae sedis</taxon>
        <taxon>Chytridiomycota</taxon>
        <taxon>Chytridiomycota incertae sedis</taxon>
        <taxon>Chytridiomycetes</taxon>
        <taxon>Chytridiomycetes incertae sedis</taxon>
        <taxon>Blyttiomyces</taxon>
    </lineage>
</organism>
<dbReference type="SUPFAM" id="SSF117281">
    <property type="entry name" value="Kelch motif"/>
    <property type="match status" value="1"/>
</dbReference>
<feature type="region of interest" description="Disordered" evidence="1">
    <location>
        <begin position="457"/>
        <end position="548"/>
    </location>
</feature>
<gene>
    <name evidence="3" type="ORF">BDK51DRAFT_36785</name>
</gene>
<keyword evidence="2" id="KW-1133">Transmembrane helix</keyword>
<evidence type="ECO:0000313" key="3">
    <source>
        <dbReference type="EMBL" id="RKO87733.1"/>
    </source>
</evidence>
<sequence length="548" mass="56471">MDLNTYTWNATLSNSPIGRLNSNSLVIIGNDLYAFGGSVLAPLANGEGGTGPSTALDKQNQNFAPQNTLGRIPVDTLTTATVTAPSGPPFSRQGFCAANLGTGGMLVYGGDGGARFTTACVQDTFVFNARTSSWSKINNPTHPRACFLPACSSLAGKVYLLGGTDSAYHPDPELLWSFDPTSLSWAPVHISSREVSAPNPTDDTMTTIGNRYLVVSVSSLHDLERGNDSTLHFFDTTTSAWLPGPPSDLSHFAAPGSLTAPLSGPTQPASSYASTTPPTPSSAPATQPASGGTPPASASASPPSSTSFSSHTAAIAGGAAAGAILMLIGVFFIVKMRRGRKEVIIATSQSDVTAASSTSDEEAPFVQDHKDISALEPATGVTTALSMHPLSPPPPGASSSKYAEAFFGSTGGSSGLAASEIPFDRDAPPSLVELPYPSAPSTTFELPDPSAPEIISLREVSSSPFDRPAPSAPNIAFIGDAPSLPPERLGPPGSTQHVELRLPPTTSPTDTERDLDPTPAYEGAAASTPSADSSPRTWRALSPQIPEP</sequence>
<dbReference type="EMBL" id="KZ997195">
    <property type="protein sequence ID" value="RKO87733.1"/>
    <property type="molecule type" value="Genomic_DNA"/>
</dbReference>
<keyword evidence="2" id="KW-0812">Transmembrane</keyword>
<dbReference type="Pfam" id="PF24681">
    <property type="entry name" value="Kelch_KLHDC2_KLHL20_DRC7"/>
    <property type="match status" value="1"/>
</dbReference>
<accession>A0A4P9W8F2</accession>
<evidence type="ECO:0008006" key="5">
    <source>
        <dbReference type="Google" id="ProtNLM"/>
    </source>
</evidence>
<evidence type="ECO:0000256" key="2">
    <source>
        <dbReference type="SAM" id="Phobius"/>
    </source>
</evidence>
<dbReference type="InterPro" id="IPR015915">
    <property type="entry name" value="Kelch-typ_b-propeller"/>
</dbReference>
<evidence type="ECO:0000313" key="4">
    <source>
        <dbReference type="Proteomes" id="UP000269721"/>
    </source>
</evidence>
<feature type="compositionally biased region" description="Low complexity" evidence="1">
    <location>
        <begin position="265"/>
        <end position="310"/>
    </location>
</feature>
<feature type="compositionally biased region" description="Low complexity" evidence="1">
    <location>
        <begin position="524"/>
        <end position="535"/>
    </location>
</feature>
<name>A0A4P9W8F2_9FUNG</name>
<keyword evidence="4" id="KW-1185">Reference proteome</keyword>
<dbReference type="Proteomes" id="UP000269721">
    <property type="component" value="Unassembled WGS sequence"/>
</dbReference>
<dbReference type="AlphaFoldDB" id="A0A4P9W8F2"/>
<dbReference type="OrthoDB" id="5595608at2759"/>
<dbReference type="Gene3D" id="2.120.10.80">
    <property type="entry name" value="Kelch-type beta propeller"/>
    <property type="match status" value="1"/>
</dbReference>
<reference evidence="4" key="1">
    <citation type="journal article" date="2018" name="Nat. Microbiol.">
        <title>Leveraging single-cell genomics to expand the fungal tree of life.</title>
        <authorList>
            <person name="Ahrendt S.R."/>
            <person name="Quandt C.A."/>
            <person name="Ciobanu D."/>
            <person name="Clum A."/>
            <person name="Salamov A."/>
            <person name="Andreopoulos B."/>
            <person name="Cheng J.F."/>
            <person name="Woyke T."/>
            <person name="Pelin A."/>
            <person name="Henrissat B."/>
            <person name="Reynolds N.K."/>
            <person name="Benny G.L."/>
            <person name="Smith M.E."/>
            <person name="James T.Y."/>
            <person name="Grigoriev I.V."/>
        </authorList>
    </citation>
    <scope>NUCLEOTIDE SEQUENCE [LARGE SCALE GENOMIC DNA]</scope>
</reference>
<keyword evidence="2" id="KW-0472">Membrane</keyword>
<evidence type="ECO:0000256" key="1">
    <source>
        <dbReference type="SAM" id="MobiDB-lite"/>
    </source>
</evidence>
<feature type="transmembrane region" description="Helical" evidence="2">
    <location>
        <begin position="313"/>
        <end position="334"/>
    </location>
</feature>
<proteinExistence type="predicted"/>
<protein>
    <recommendedName>
        <fullName evidence="5">Galactose oxidase</fullName>
    </recommendedName>
</protein>
<feature type="region of interest" description="Disordered" evidence="1">
    <location>
        <begin position="252"/>
        <end position="310"/>
    </location>
</feature>